<reference evidence="8 9" key="1">
    <citation type="journal article" date="2019" name="Plant Biotechnol. J.">
        <title>The red bayberry genome and genetic basis of sex determination.</title>
        <authorList>
            <person name="Jia H.M."/>
            <person name="Jia H.J."/>
            <person name="Cai Q.L."/>
            <person name="Wang Y."/>
            <person name="Zhao H.B."/>
            <person name="Yang W.F."/>
            <person name="Wang G.Y."/>
            <person name="Li Y.H."/>
            <person name="Zhan D.L."/>
            <person name="Shen Y.T."/>
            <person name="Niu Q.F."/>
            <person name="Chang L."/>
            <person name="Qiu J."/>
            <person name="Zhao L."/>
            <person name="Xie H.B."/>
            <person name="Fu W.Y."/>
            <person name="Jin J."/>
            <person name="Li X.W."/>
            <person name="Jiao Y."/>
            <person name="Zhou C.C."/>
            <person name="Tu T."/>
            <person name="Chai C.Y."/>
            <person name="Gao J.L."/>
            <person name="Fan L.J."/>
            <person name="van de Weg E."/>
            <person name="Wang J.Y."/>
            <person name="Gao Z.S."/>
        </authorList>
    </citation>
    <scope>NUCLEOTIDE SEQUENCE [LARGE SCALE GENOMIC DNA]</scope>
    <source>
        <tissue evidence="8">Leaves</tissue>
    </source>
</reference>
<accession>A0A6A1W525</accession>
<keyword evidence="4 7" id="KW-1133">Transmembrane helix</keyword>
<proteinExistence type="inferred from homology"/>
<feature type="transmembrane region" description="Helical" evidence="7">
    <location>
        <begin position="352"/>
        <end position="374"/>
    </location>
</feature>
<evidence type="ECO:0000313" key="8">
    <source>
        <dbReference type="EMBL" id="KAB1219993.1"/>
    </source>
</evidence>
<comment type="similarity">
    <text evidence="2">Belongs to the multi antimicrobial extrusion (MATE) (TC 2.A.66.1) family.</text>
</comment>
<evidence type="ECO:0000256" key="4">
    <source>
        <dbReference type="ARBA" id="ARBA00022989"/>
    </source>
</evidence>
<evidence type="ECO:0000256" key="6">
    <source>
        <dbReference type="SAM" id="MobiDB-lite"/>
    </source>
</evidence>
<dbReference type="GO" id="GO:0016020">
    <property type="term" value="C:membrane"/>
    <property type="evidence" value="ECO:0007669"/>
    <property type="project" value="UniProtKB-SubCell"/>
</dbReference>
<feature type="region of interest" description="Disordered" evidence="6">
    <location>
        <begin position="385"/>
        <end position="405"/>
    </location>
</feature>
<keyword evidence="9" id="KW-1185">Reference proteome</keyword>
<organism evidence="8 9">
    <name type="scientific">Morella rubra</name>
    <name type="common">Chinese bayberry</name>
    <dbReference type="NCBI Taxonomy" id="262757"/>
    <lineage>
        <taxon>Eukaryota</taxon>
        <taxon>Viridiplantae</taxon>
        <taxon>Streptophyta</taxon>
        <taxon>Embryophyta</taxon>
        <taxon>Tracheophyta</taxon>
        <taxon>Spermatophyta</taxon>
        <taxon>Magnoliopsida</taxon>
        <taxon>eudicotyledons</taxon>
        <taxon>Gunneridae</taxon>
        <taxon>Pentapetalae</taxon>
        <taxon>rosids</taxon>
        <taxon>fabids</taxon>
        <taxon>Fagales</taxon>
        <taxon>Myricaceae</taxon>
        <taxon>Morella</taxon>
    </lineage>
</organism>
<feature type="transmembrane region" description="Helical" evidence="7">
    <location>
        <begin position="66"/>
        <end position="86"/>
    </location>
</feature>
<comment type="subcellular location">
    <subcellularLocation>
        <location evidence="1">Membrane</location>
        <topology evidence="1">Multi-pass membrane protein</topology>
    </subcellularLocation>
</comment>
<evidence type="ECO:0000256" key="2">
    <source>
        <dbReference type="ARBA" id="ARBA00010199"/>
    </source>
</evidence>
<dbReference type="GO" id="GO:0042910">
    <property type="term" value="F:xenobiotic transmembrane transporter activity"/>
    <property type="evidence" value="ECO:0007669"/>
    <property type="project" value="InterPro"/>
</dbReference>
<protein>
    <submittedName>
        <fullName evidence="8">Protein TRANSPARENT TESTA 12</fullName>
    </submittedName>
</protein>
<dbReference type="Pfam" id="PF01554">
    <property type="entry name" value="MatE"/>
    <property type="match status" value="1"/>
</dbReference>
<dbReference type="GO" id="GO:0015297">
    <property type="term" value="F:antiporter activity"/>
    <property type="evidence" value="ECO:0007669"/>
    <property type="project" value="InterPro"/>
</dbReference>
<gene>
    <name evidence="8" type="ORF">CJ030_MR3G020100</name>
</gene>
<keyword evidence="3 7" id="KW-0812">Transmembrane</keyword>
<dbReference type="InterPro" id="IPR002528">
    <property type="entry name" value="MATE_fam"/>
</dbReference>
<name>A0A6A1W525_9ROSI</name>
<keyword evidence="5 7" id="KW-0472">Membrane</keyword>
<feature type="transmembrane region" description="Helical" evidence="7">
    <location>
        <begin position="322"/>
        <end position="346"/>
    </location>
</feature>
<feature type="compositionally biased region" description="Basic and acidic residues" evidence="6">
    <location>
        <begin position="391"/>
        <end position="405"/>
    </location>
</feature>
<dbReference type="AlphaFoldDB" id="A0A6A1W525"/>
<evidence type="ECO:0000256" key="1">
    <source>
        <dbReference type="ARBA" id="ARBA00004141"/>
    </source>
</evidence>
<comment type="caution">
    <text evidence="8">The sequence shown here is derived from an EMBL/GenBank/DDBJ whole genome shotgun (WGS) entry which is preliminary data.</text>
</comment>
<feature type="transmembrane region" description="Helical" evidence="7">
    <location>
        <begin position="172"/>
        <end position="196"/>
    </location>
</feature>
<evidence type="ECO:0000256" key="5">
    <source>
        <dbReference type="ARBA" id="ARBA00023136"/>
    </source>
</evidence>
<evidence type="ECO:0000313" key="9">
    <source>
        <dbReference type="Proteomes" id="UP000516437"/>
    </source>
</evidence>
<feature type="transmembrane region" description="Helical" evidence="7">
    <location>
        <begin position="216"/>
        <end position="239"/>
    </location>
</feature>
<dbReference type="OrthoDB" id="2126698at2759"/>
<evidence type="ECO:0000256" key="3">
    <source>
        <dbReference type="ARBA" id="ARBA00022692"/>
    </source>
</evidence>
<dbReference type="InterPro" id="IPR045069">
    <property type="entry name" value="MATE_euk"/>
</dbReference>
<evidence type="ECO:0000256" key="7">
    <source>
        <dbReference type="SAM" id="Phobius"/>
    </source>
</evidence>
<dbReference type="EMBL" id="RXIC02000021">
    <property type="protein sequence ID" value="KAB1219993.1"/>
    <property type="molecule type" value="Genomic_DNA"/>
</dbReference>
<dbReference type="PANTHER" id="PTHR11206">
    <property type="entry name" value="MULTIDRUG RESISTANCE PROTEIN"/>
    <property type="match status" value="1"/>
</dbReference>
<dbReference type="Proteomes" id="UP000516437">
    <property type="component" value="Chromosome 3"/>
</dbReference>
<dbReference type="GO" id="GO:1990961">
    <property type="term" value="P:xenobiotic detoxification by transmembrane export across the plasma membrane"/>
    <property type="evidence" value="ECO:0007669"/>
    <property type="project" value="InterPro"/>
</dbReference>
<dbReference type="CDD" id="cd13132">
    <property type="entry name" value="MATE_eukaryotic"/>
    <property type="match status" value="1"/>
</dbReference>
<sequence>MDCAPPLCYFALAHIHLRCSDPETLRTVGGSIGPVRVGGSVDHTITHRLCVSFPVQRFLQSQLKTFVIAWVSFVGLLVNVLLSWLFVYVWDFGLVGAVAALDISWWVLIVCLYGYATCGGCPQTWTGFSVQAFSGLWEFTKLSAASGVMLCLENWYYRILTLMTGYLKDATIAIDALSVCLNITGWEMMIPLAFFAGTGVRVANELGAGNGKAAKFATIVSVSYSSVIGVFFFVLILILHDKVAYIFTSSTDVLEAVDKMTYLLGITILLNSVQPVLSGDFNDLTSIHDKRGGRAFRASSVQGLRHFIDTQGVAVGSGRQAFVAYINLGCYYVIGLPLGIAMGWVFDLGVMGIWSGMIFGGTAVQTVILAVITIRTDWENQAENASKRMSKWSDPKPDDQLEVQR</sequence>
<feature type="transmembrane region" description="Helical" evidence="7">
    <location>
        <begin position="92"/>
        <end position="115"/>
    </location>
</feature>